<evidence type="ECO:0000313" key="2">
    <source>
        <dbReference type="EMBL" id="DAF62560.1"/>
    </source>
</evidence>
<keyword evidence="1" id="KW-1133">Transmembrane helix</keyword>
<feature type="transmembrane region" description="Helical" evidence="1">
    <location>
        <begin position="7"/>
        <end position="27"/>
    </location>
</feature>
<keyword evidence="1" id="KW-0812">Transmembrane</keyword>
<organism evidence="2">
    <name type="scientific">Siphoviridae sp. ct6Ob18</name>
    <dbReference type="NCBI Taxonomy" id="2827783"/>
    <lineage>
        <taxon>Viruses</taxon>
        <taxon>Duplodnaviria</taxon>
        <taxon>Heunggongvirae</taxon>
        <taxon>Uroviricota</taxon>
        <taxon>Caudoviricetes</taxon>
    </lineage>
</organism>
<keyword evidence="1" id="KW-0472">Membrane</keyword>
<evidence type="ECO:0000256" key="1">
    <source>
        <dbReference type="SAM" id="Phobius"/>
    </source>
</evidence>
<name>A0A8S5THE4_9CAUD</name>
<dbReference type="EMBL" id="BK032824">
    <property type="protein sequence ID" value="DAF62560.1"/>
    <property type="molecule type" value="Genomic_DNA"/>
</dbReference>
<proteinExistence type="predicted"/>
<reference evidence="2" key="1">
    <citation type="journal article" date="2021" name="Proc. Natl. Acad. Sci. U.S.A.">
        <title>A Catalog of Tens of Thousands of Viruses from Human Metagenomes Reveals Hidden Associations with Chronic Diseases.</title>
        <authorList>
            <person name="Tisza M.J."/>
            <person name="Buck C.B."/>
        </authorList>
    </citation>
    <scope>NUCLEOTIDE SEQUENCE</scope>
    <source>
        <strain evidence="2">Ct6Ob18</strain>
    </source>
</reference>
<sequence>MKKEYLAIGFSIAAITISIIATTIATYRTPELGFDYQGVIVGILSLLTTTLIGWQIYNVIYIDSKIDKSLKRAIDDQYAIIDKRTKSAKEEAIGTSLFNVGQAMFYNGFYNLALDNYIKAINAIHCSDMENKEAHVEKCFQKIMLTISKIKAHSNEYTLDEKSIDSYTNLLLPINDERIIDIIGFIRGIKTIKD</sequence>
<feature type="transmembrane region" description="Helical" evidence="1">
    <location>
        <begin position="39"/>
        <end position="62"/>
    </location>
</feature>
<accession>A0A8S5THE4</accession>
<protein>
    <submittedName>
        <fullName evidence="2">Uncharacterized protein</fullName>
    </submittedName>
</protein>